<accession>A0A6C0DU41</accession>
<dbReference type="AlphaFoldDB" id="A0A6C0DU41"/>
<proteinExistence type="predicted"/>
<organism evidence="1">
    <name type="scientific">viral metagenome</name>
    <dbReference type="NCBI Taxonomy" id="1070528"/>
    <lineage>
        <taxon>unclassified sequences</taxon>
        <taxon>metagenomes</taxon>
        <taxon>organismal metagenomes</taxon>
    </lineage>
</organism>
<name>A0A6C0DU41_9ZZZZ</name>
<reference evidence="1" key="1">
    <citation type="journal article" date="2020" name="Nature">
        <title>Giant virus diversity and host interactions through global metagenomics.</title>
        <authorList>
            <person name="Schulz F."/>
            <person name="Roux S."/>
            <person name="Paez-Espino D."/>
            <person name="Jungbluth S."/>
            <person name="Walsh D.A."/>
            <person name="Denef V.J."/>
            <person name="McMahon K.D."/>
            <person name="Konstantinidis K.T."/>
            <person name="Eloe-Fadrosh E.A."/>
            <person name="Kyrpides N.C."/>
            <person name="Woyke T."/>
        </authorList>
    </citation>
    <scope>NUCLEOTIDE SEQUENCE</scope>
    <source>
        <strain evidence="1">GVMAG-M-3300023174-57</strain>
    </source>
</reference>
<protein>
    <submittedName>
        <fullName evidence="1">Uncharacterized protein</fullName>
    </submittedName>
</protein>
<dbReference type="EMBL" id="MN739667">
    <property type="protein sequence ID" value="QHT19549.1"/>
    <property type="molecule type" value="Genomic_DNA"/>
</dbReference>
<sequence>MSIMFVANWASWLFNTAYRCCRKTRRLTHDVYTLLTVEPTWVISPSGEFFSSAVFTDLCSENWIYRDSLLYCDGLGKSQKFPILSCEFKHSDDITVSLDDLLEDLRYRGSVVPPLPVLMAAFTIHTKTVYPWRSAHFTAFLKNGTRVEFRGDVEQLPVSA</sequence>
<evidence type="ECO:0000313" key="1">
    <source>
        <dbReference type="EMBL" id="QHT19549.1"/>
    </source>
</evidence>